<keyword evidence="1" id="KW-0378">Hydrolase</keyword>
<gene>
    <name evidence="3" type="ORF">SLS56_009657</name>
</gene>
<protein>
    <recommendedName>
        <fullName evidence="2">Alpha/beta hydrolase fold-3 domain-containing protein</fullName>
    </recommendedName>
</protein>
<dbReference type="InterPro" id="IPR013094">
    <property type="entry name" value="AB_hydrolase_3"/>
</dbReference>
<dbReference type="InterPro" id="IPR050300">
    <property type="entry name" value="GDXG_lipolytic_enzyme"/>
</dbReference>
<evidence type="ECO:0000313" key="3">
    <source>
        <dbReference type="EMBL" id="KAL1620478.1"/>
    </source>
</evidence>
<feature type="domain" description="Alpha/beta hydrolase fold-3" evidence="2">
    <location>
        <begin position="83"/>
        <end position="295"/>
    </location>
</feature>
<dbReference type="Proteomes" id="UP001521116">
    <property type="component" value="Unassembled WGS sequence"/>
</dbReference>
<name>A0ABR3SGQ3_9PEZI</name>
<evidence type="ECO:0000256" key="1">
    <source>
        <dbReference type="ARBA" id="ARBA00022801"/>
    </source>
</evidence>
<evidence type="ECO:0000259" key="2">
    <source>
        <dbReference type="Pfam" id="PF07859"/>
    </source>
</evidence>
<dbReference type="Pfam" id="PF07859">
    <property type="entry name" value="Abhydrolase_3"/>
    <property type="match status" value="1"/>
</dbReference>
<comment type="caution">
    <text evidence="3">The sequence shown here is derived from an EMBL/GenBank/DDBJ whole genome shotgun (WGS) entry which is preliminary data.</text>
</comment>
<keyword evidence="4" id="KW-1185">Reference proteome</keyword>
<dbReference type="PANTHER" id="PTHR48081:SF8">
    <property type="entry name" value="ALPHA_BETA HYDROLASE FOLD-3 DOMAIN-CONTAINING PROTEIN-RELATED"/>
    <property type="match status" value="1"/>
</dbReference>
<evidence type="ECO:0000313" key="4">
    <source>
        <dbReference type="Proteomes" id="UP001521116"/>
    </source>
</evidence>
<dbReference type="InterPro" id="IPR029058">
    <property type="entry name" value="AB_hydrolase_fold"/>
</dbReference>
<proteinExistence type="predicted"/>
<sequence length="340" mass="36889">MVYDTYEEVSQLGTRDPEFAAYLKEHGLENITDISQLPGLEAGSGGTTADPGETLDVPMRDGYKNQLRIHKPKTNVEKSPLVVLVFGGGFMMGDNTQMSPIARPLAKLHGATVVNLSYRLAPANPWPTAPNDVWDNLEWIASNYEALGVDPSAGFILGGGSAGANLAAVTAQKWVEQKREPKLTGLHLAIPVLFTEEIVPAKYKDLWFSREQNKDAFILNTAAVYGLQQAYAPDVFSPDWSPVNARNHSTGLPPVWTSVCGQDPLRDDGLVYERILRDHGVKTKLNVTPGVPHGHVMFPGLKSGSKSNIEAVKGFGWLLGEDKTTEEILEVMPGGDLSSA</sequence>
<dbReference type="EMBL" id="JAJVDC020000168">
    <property type="protein sequence ID" value="KAL1620478.1"/>
    <property type="molecule type" value="Genomic_DNA"/>
</dbReference>
<dbReference type="PANTHER" id="PTHR48081">
    <property type="entry name" value="AB HYDROLASE SUPERFAMILY PROTEIN C4A8.06C"/>
    <property type="match status" value="1"/>
</dbReference>
<dbReference type="SUPFAM" id="SSF53474">
    <property type="entry name" value="alpha/beta-Hydrolases"/>
    <property type="match status" value="1"/>
</dbReference>
<reference evidence="3 4" key="1">
    <citation type="submission" date="2024-02" db="EMBL/GenBank/DDBJ databases">
        <title>De novo assembly and annotation of 12 fungi associated with fruit tree decline syndrome in Ontario, Canada.</title>
        <authorList>
            <person name="Sulman M."/>
            <person name="Ellouze W."/>
            <person name="Ilyukhin E."/>
        </authorList>
    </citation>
    <scope>NUCLEOTIDE SEQUENCE [LARGE SCALE GENOMIC DNA]</scope>
    <source>
        <strain evidence="3 4">M1-105</strain>
    </source>
</reference>
<dbReference type="Gene3D" id="3.40.50.1820">
    <property type="entry name" value="alpha/beta hydrolase"/>
    <property type="match status" value="1"/>
</dbReference>
<accession>A0ABR3SGQ3</accession>
<organism evidence="3 4">
    <name type="scientific">Neofusicoccum ribis</name>
    <dbReference type="NCBI Taxonomy" id="45134"/>
    <lineage>
        <taxon>Eukaryota</taxon>
        <taxon>Fungi</taxon>
        <taxon>Dikarya</taxon>
        <taxon>Ascomycota</taxon>
        <taxon>Pezizomycotina</taxon>
        <taxon>Dothideomycetes</taxon>
        <taxon>Dothideomycetes incertae sedis</taxon>
        <taxon>Botryosphaeriales</taxon>
        <taxon>Botryosphaeriaceae</taxon>
        <taxon>Neofusicoccum</taxon>
    </lineage>
</organism>